<accession>A0A9P0IPZ5</accession>
<feature type="region of interest" description="Disordered" evidence="1">
    <location>
        <begin position="1"/>
        <end position="73"/>
    </location>
</feature>
<organism evidence="2 3">
    <name type="scientific">Aphis gossypii</name>
    <name type="common">Cotton aphid</name>
    <dbReference type="NCBI Taxonomy" id="80765"/>
    <lineage>
        <taxon>Eukaryota</taxon>
        <taxon>Metazoa</taxon>
        <taxon>Ecdysozoa</taxon>
        <taxon>Arthropoda</taxon>
        <taxon>Hexapoda</taxon>
        <taxon>Insecta</taxon>
        <taxon>Pterygota</taxon>
        <taxon>Neoptera</taxon>
        <taxon>Paraneoptera</taxon>
        <taxon>Hemiptera</taxon>
        <taxon>Sternorrhyncha</taxon>
        <taxon>Aphidomorpha</taxon>
        <taxon>Aphidoidea</taxon>
        <taxon>Aphididae</taxon>
        <taxon>Aphidini</taxon>
        <taxon>Aphis</taxon>
        <taxon>Aphis</taxon>
    </lineage>
</organism>
<dbReference type="AlphaFoldDB" id="A0A9P0IPZ5"/>
<evidence type="ECO:0000256" key="1">
    <source>
        <dbReference type="SAM" id="MobiDB-lite"/>
    </source>
</evidence>
<evidence type="ECO:0000313" key="2">
    <source>
        <dbReference type="EMBL" id="CAH1713401.1"/>
    </source>
</evidence>
<keyword evidence="3" id="KW-1185">Reference proteome</keyword>
<gene>
    <name evidence="2" type="ORF">APHIGO_LOCUS2377</name>
</gene>
<dbReference type="Proteomes" id="UP001154329">
    <property type="component" value="Chromosome 1"/>
</dbReference>
<sequence>MSDNKFRGNYIDDKVTHTTSKVSSRSSNKEENRKRKCERRILLQPLAKDDMGQKHNDEMTKHTSTRPTIRHSRASTDLTSAACIKICEPHGNNRNSVADTGTAEARRGANDQRCRERYALVETPGCAGTFRMSIVSDPVCERDEECLIEFTVWKTMKSPRPRRLWFTVRHTMSPSAAVGIRSLEVWVDRKNDYPAKVIFLKK</sequence>
<protein>
    <submittedName>
        <fullName evidence="2">Uncharacterized protein</fullName>
    </submittedName>
</protein>
<dbReference type="EMBL" id="OU899034">
    <property type="protein sequence ID" value="CAH1713401.1"/>
    <property type="molecule type" value="Genomic_DNA"/>
</dbReference>
<feature type="compositionally biased region" description="Basic and acidic residues" evidence="1">
    <location>
        <begin position="47"/>
        <end position="61"/>
    </location>
</feature>
<feature type="compositionally biased region" description="Basic and acidic residues" evidence="1">
    <location>
        <begin position="1"/>
        <end position="16"/>
    </location>
</feature>
<reference evidence="2" key="1">
    <citation type="submission" date="2022-02" db="EMBL/GenBank/DDBJ databases">
        <authorList>
            <person name="King R."/>
        </authorList>
    </citation>
    <scope>NUCLEOTIDE SEQUENCE</scope>
</reference>
<name>A0A9P0IPZ5_APHGO</name>
<proteinExistence type="predicted"/>
<reference evidence="2" key="2">
    <citation type="submission" date="2022-10" db="EMBL/GenBank/DDBJ databases">
        <authorList>
            <consortium name="ENA_rothamsted_submissions"/>
            <consortium name="culmorum"/>
            <person name="King R."/>
        </authorList>
    </citation>
    <scope>NUCLEOTIDE SEQUENCE</scope>
</reference>
<evidence type="ECO:0000313" key="3">
    <source>
        <dbReference type="Proteomes" id="UP001154329"/>
    </source>
</evidence>
<feature type="compositionally biased region" description="Polar residues" evidence="1">
    <location>
        <begin position="17"/>
        <end position="26"/>
    </location>
</feature>